<dbReference type="InterPro" id="IPR037523">
    <property type="entry name" value="VOC_core"/>
</dbReference>
<reference evidence="3" key="1">
    <citation type="submission" date="2018-05" db="EMBL/GenBank/DDBJ databases">
        <authorList>
            <person name="Lanie J.A."/>
            <person name="Ng W.-L."/>
            <person name="Kazmierczak K.M."/>
            <person name="Andrzejewski T.M."/>
            <person name="Davidsen T.M."/>
            <person name="Wayne K.J."/>
            <person name="Tettelin H."/>
            <person name="Glass J.I."/>
            <person name="Rusch D."/>
            <person name="Podicherti R."/>
            <person name="Tsui H.-C.T."/>
            <person name="Winkler M.E."/>
        </authorList>
    </citation>
    <scope>NUCLEOTIDE SEQUENCE</scope>
</reference>
<gene>
    <name evidence="3" type="ORF">METZ01_LOCUS36608</name>
</gene>
<dbReference type="Gene3D" id="3.10.180.10">
    <property type="entry name" value="2,3-Dihydroxybiphenyl 1,2-Dioxygenase, domain 1"/>
    <property type="match status" value="1"/>
</dbReference>
<dbReference type="PANTHER" id="PTHR43048">
    <property type="entry name" value="METHYLMALONYL-COA EPIMERASE"/>
    <property type="match status" value="1"/>
</dbReference>
<evidence type="ECO:0000313" key="3">
    <source>
        <dbReference type="EMBL" id="SUZ83754.1"/>
    </source>
</evidence>
<proteinExistence type="predicted"/>
<sequence length="171" mass="18961">MSRRNPSSNNSTSAFSELQSVGLPGFLFVDHIAIAVCAGELESQLKMYQQIGFRELYREEMGGTDQVREVLLQIGEGPNLIQLVEPLSAESPVQKQIDRNGGRGGLVHIGFRVKSAQAAFDYLKAQGFRIIDAAPRPGSRGTTVFFIHPKSHQDTPFWVLYEVVEDPDDAR</sequence>
<dbReference type="InterPro" id="IPR051785">
    <property type="entry name" value="MMCE/EMCE_epimerase"/>
</dbReference>
<dbReference type="GO" id="GO:0046872">
    <property type="term" value="F:metal ion binding"/>
    <property type="evidence" value="ECO:0007669"/>
    <property type="project" value="UniProtKB-KW"/>
</dbReference>
<keyword evidence="1" id="KW-0479">Metal-binding</keyword>
<dbReference type="Pfam" id="PF13669">
    <property type="entry name" value="Glyoxalase_4"/>
    <property type="match status" value="1"/>
</dbReference>
<dbReference type="AlphaFoldDB" id="A0A381QXQ1"/>
<dbReference type="InterPro" id="IPR029068">
    <property type="entry name" value="Glyas_Bleomycin-R_OHBP_Dase"/>
</dbReference>
<organism evidence="3">
    <name type="scientific">marine metagenome</name>
    <dbReference type="NCBI Taxonomy" id="408172"/>
    <lineage>
        <taxon>unclassified sequences</taxon>
        <taxon>metagenomes</taxon>
        <taxon>ecological metagenomes</taxon>
    </lineage>
</organism>
<dbReference type="GO" id="GO:0004493">
    <property type="term" value="F:methylmalonyl-CoA epimerase activity"/>
    <property type="evidence" value="ECO:0007669"/>
    <property type="project" value="TreeGrafter"/>
</dbReference>
<evidence type="ECO:0000259" key="2">
    <source>
        <dbReference type="PROSITE" id="PS51819"/>
    </source>
</evidence>
<evidence type="ECO:0000256" key="1">
    <source>
        <dbReference type="ARBA" id="ARBA00022723"/>
    </source>
</evidence>
<dbReference type="GO" id="GO:0046491">
    <property type="term" value="P:L-methylmalonyl-CoA metabolic process"/>
    <property type="evidence" value="ECO:0007669"/>
    <property type="project" value="TreeGrafter"/>
</dbReference>
<feature type="domain" description="VOC" evidence="2">
    <location>
        <begin position="28"/>
        <end position="166"/>
    </location>
</feature>
<name>A0A381QXQ1_9ZZZZ</name>
<accession>A0A381QXQ1</accession>
<dbReference type="PANTHER" id="PTHR43048:SF3">
    <property type="entry name" value="METHYLMALONYL-COA EPIMERASE, MITOCHONDRIAL"/>
    <property type="match status" value="1"/>
</dbReference>
<protein>
    <recommendedName>
        <fullName evidence="2">VOC domain-containing protein</fullName>
    </recommendedName>
</protein>
<dbReference type="EMBL" id="UINC01001565">
    <property type="protein sequence ID" value="SUZ83754.1"/>
    <property type="molecule type" value="Genomic_DNA"/>
</dbReference>
<dbReference type="PROSITE" id="PS51819">
    <property type="entry name" value="VOC"/>
    <property type="match status" value="1"/>
</dbReference>
<dbReference type="SUPFAM" id="SSF54593">
    <property type="entry name" value="Glyoxalase/Bleomycin resistance protein/Dihydroxybiphenyl dioxygenase"/>
    <property type="match status" value="1"/>
</dbReference>